<name>A0A8H7RTU1_9FUNG</name>
<accession>A0A8H7RTU1</accession>
<evidence type="ECO:0000313" key="2">
    <source>
        <dbReference type="Proteomes" id="UP000646827"/>
    </source>
</evidence>
<gene>
    <name evidence="1" type="ORF">INT45_010795</name>
</gene>
<sequence length="92" mass="10612">MTNEDLRKQRISLTSSRLPARFWDNLAEYFISNHSVNSTIHGNAVRSRSLSLNYKCSDIWEEELKKIIDRAPVSILESMEVDFTIILPSPSE</sequence>
<comment type="caution">
    <text evidence="1">The sequence shown here is derived from an EMBL/GenBank/DDBJ whole genome shotgun (WGS) entry which is preliminary data.</text>
</comment>
<dbReference type="AlphaFoldDB" id="A0A8H7RTU1"/>
<evidence type="ECO:0000313" key="1">
    <source>
        <dbReference type="EMBL" id="KAG2216655.1"/>
    </source>
</evidence>
<proteinExistence type="predicted"/>
<dbReference type="EMBL" id="JAEPRB010000377">
    <property type="protein sequence ID" value="KAG2216655.1"/>
    <property type="molecule type" value="Genomic_DNA"/>
</dbReference>
<dbReference type="Proteomes" id="UP000646827">
    <property type="component" value="Unassembled WGS sequence"/>
</dbReference>
<organism evidence="1 2">
    <name type="scientific">Circinella minor</name>
    <dbReference type="NCBI Taxonomy" id="1195481"/>
    <lineage>
        <taxon>Eukaryota</taxon>
        <taxon>Fungi</taxon>
        <taxon>Fungi incertae sedis</taxon>
        <taxon>Mucoromycota</taxon>
        <taxon>Mucoromycotina</taxon>
        <taxon>Mucoromycetes</taxon>
        <taxon>Mucorales</taxon>
        <taxon>Lichtheimiaceae</taxon>
        <taxon>Circinella</taxon>
    </lineage>
</organism>
<reference evidence="1 2" key="1">
    <citation type="submission" date="2020-12" db="EMBL/GenBank/DDBJ databases">
        <title>Metabolic potential, ecology and presence of endohyphal bacteria is reflected in genomic diversity of Mucoromycotina.</title>
        <authorList>
            <person name="Muszewska A."/>
            <person name="Okrasinska A."/>
            <person name="Steczkiewicz K."/>
            <person name="Drgas O."/>
            <person name="Orlowska M."/>
            <person name="Perlinska-Lenart U."/>
            <person name="Aleksandrzak-Piekarczyk T."/>
            <person name="Szatraj K."/>
            <person name="Zielenkiewicz U."/>
            <person name="Pilsyk S."/>
            <person name="Malc E."/>
            <person name="Mieczkowski P."/>
            <person name="Kruszewska J.S."/>
            <person name="Biernat P."/>
            <person name="Pawlowska J."/>
        </authorList>
    </citation>
    <scope>NUCLEOTIDE SEQUENCE [LARGE SCALE GENOMIC DNA]</scope>
    <source>
        <strain evidence="1 2">CBS 142.35</strain>
    </source>
</reference>
<protein>
    <submittedName>
        <fullName evidence="1">Uncharacterized protein</fullName>
    </submittedName>
</protein>
<keyword evidence="2" id="KW-1185">Reference proteome</keyword>